<name>A0ABD1D385_CULPP</name>
<evidence type="ECO:0000256" key="1">
    <source>
        <dbReference type="SAM" id="MobiDB-lite"/>
    </source>
</evidence>
<evidence type="ECO:0000313" key="2">
    <source>
        <dbReference type="EMBL" id="KAL1389239.1"/>
    </source>
</evidence>
<sequence>MGVGFPLQNLITQGKRDDTGRILQHPVQVLLNECGICAAPTSTFSPIATPVICTTTSAVPIPHSRGTIKKSKLAVLRSGYGDSPHKIAVANDIKTKDLLLEIPKIDQELAEKLSARETSVEKLTPMAAAPPVKRGRKKKVTEPTSPDKESSKSRRTSNPRLHKRKKEKHCNRSPHEDGSPAKEHKRKRKRRNHDMENLNDDPGGTVTSSGEDNRPPIKIKIKPVLDLLVLNGARFF</sequence>
<feature type="compositionally biased region" description="Basic residues" evidence="1">
    <location>
        <begin position="183"/>
        <end position="192"/>
    </location>
</feature>
<proteinExistence type="predicted"/>
<gene>
    <name evidence="2" type="ORF">pipiens_012540</name>
</gene>
<accession>A0ABD1D385</accession>
<feature type="region of interest" description="Disordered" evidence="1">
    <location>
        <begin position="120"/>
        <end position="216"/>
    </location>
</feature>
<dbReference type="EMBL" id="JBEHCU010008006">
    <property type="protein sequence ID" value="KAL1389239.1"/>
    <property type="molecule type" value="Genomic_DNA"/>
</dbReference>
<dbReference type="Proteomes" id="UP001562425">
    <property type="component" value="Unassembled WGS sequence"/>
</dbReference>
<organism evidence="2 3">
    <name type="scientific">Culex pipiens pipiens</name>
    <name type="common">Northern house mosquito</name>
    <dbReference type="NCBI Taxonomy" id="38569"/>
    <lineage>
        <taxon>Eukaryota</taxon>
        <taxon>Metazoa</taxon>
        <taxon>Ecdysozoa</taxon>
        <taxon>Arthropoda</taxon>
        <taxon>Hexapoda</taxon>
        <taxon>Insecta</taxon>
        <taxon>Pterygota</taxon>
        <taxon>Neoptera</taxon>
        <taxon>Endopterygota</taxon>
        <taxon>Diptera</taxon>
        <taxon>Nematocera</taxon>
        <taxon>Culicoidea</taxon>
        <taxon>Culicidae</taxon>
        <taxon>Culicinae</taxon>
        <taxon>Culicini</taxon>
        <taxon>Culex</taxon>
        <taxon>Culex</taxon>
    </lineage>
</organism>
<evidence type="ECO:0000313" key="3">
    <source>
        <dbReference type="Proteomes" id="UP001562425"/>
    </source>
</evidence>
<protein>
    <submittedName>
        <fullName evidence="2">Uncharacterized protein</fullName>
    </submittedName>
</protein>
<comment type="caution">
    <text evidence="2">The sequence shown here is derived from an EMBL/GenBank/DDBJ whole genome shotgun (WGS) entry which is preliminary data.</text>
</comment>
<feature type="compositionally biased region" description="Basic and acidic residues" evidence="1">
    <location>
        <begin position="173"/>
        <end position="182"/>
    </location>
</feature>
<keyword evidence="3" id="KW-1185">Reference proteome</keyword>
<reference evidence="2 3" key="1">
    <citation type="submission" date="2024-05" db="EMBL/GenBank/DDBJ databases">
        <title>Culex pipiens pipiens assembly and annotation.</title>
        <authorList>
            <person name="Alout H."/>
            <person name="Durand T."/>
        </authorList>
    </citation>
    <scope>NUCLEOTIDE SEQUENCE [LARGE SCALE GENOMIC DNA]</scope>
    <source>
        <strain evidence="2">HA-2024</strain>
        <tissue evidence="2">Whole body</tissue>
    </source>
</reference>
<feature type="compositionally biased region" description="Basic residues" evidence="1">
    <location>
        <begin position="153"/>
        <end position="172"/>
    </location>
</feature>
<dbReference type="AlphaFoldDB" id="A0ABD1D385"/>